<feature type="domain" description="CTF/NF-I" evidence="9">
    <location>
        <begin position="370"/>
        <end position="564"/>
    </location>
</feature>
<keyword evidence="11" id="KW-1185">Reference proteome</keyword>
<dbReference type="InterPro" id="IPR003619">
    <property type="entry name" value="MAD_homology1_Dwarfin-type"/>
</dbReference>
<feature type="region of interest" description="Disordered" evidence="8">
    <location>
        <begin position="32"/>
        <end position="51"/>
    </location>
</feature>
<proteinExistence type="predicted"/>
<evidence type="ECO:0000256" key="5">
    <source>
        <dbReference type="ARBA" id="ARBA00023159"/>
    </source>
</evidence>
<evidence type="ECO:0000256" key="3">
    <source>
        <dbReference type="ARBA" id="ARBA00023015"/>
    </source>
</evidence>
<keyword evidence="3" id="KW-0805">Transcription regulation</keyword>
<keyword evidence="7" id="KW-0539">Nucleus</keyword>
<feature type="compositionally biased region" description="Polar residues" evidence="8">
    <location>
        <begin position="683"/>
        <end position="699"/>
    </location>
</feature>
<dbReference type="PANTHER" id="PTHR11492:SF8">
    <property type="entry name" value="NUCLEAR FACTOR I, ISOFORM B"/>
    <property type="match status" value="1"/>
</dbReference>
<dbReference type="PANTHER" id="PTHR11492">
    <property type="entry name" value="NUCLEAR FACTOR I"/>
    <property type="match status" value="1"/>
</dbReference>
<feature type="compositionally biased region" description="Polar residues" evidence="8">
    <location>
        <begin position="836"/>
        <end position="846"/>
    </location>
</feature>
<keyword evidence="4" id="KW-0238">DNA-binding</keyword>
<sequence length="904" mass="99389">MSSAFDVAAESLPSDTAITSQYYPAHVTSCDSERGDQTEFNNSSDLPRQNNIPLAGPVSIIGRRHSSAVPLSVSRSHLRYSASRSRPSFGPLAHDAALHRRGSLPVACEENQRAQSSCISQSLRETFGDSSLPPPDPVRRSYSAGTVEAESLFLPEEQHNVAIGTQHLHRSWSVRDDPHLALRSRTHCASVDGSILSASELRNRLLYDTHNSTYGRSECAFNDDTSINAQHQNVFLQQHRHSQLLQNIVGNFGAAPAAVSTENFNVAAVAAAAAGPLYPKFLSNPAGFVSGTNPSSQSVVYSDSNKQTGFGAVPNHSNLAQRFGAGRSTDPLNTSSNVTSFPYARHRHQNVNASPGICPSTAAMLAYDNPPYSFCSIQDEFHPFIEALMPHVKSFAYTWFNLQARKRKFFKKHEKRMSPTEERQVKEELLREKPEVKQKWASRLLAKLRKDIRPECREDFVLTITGKKPVCCILSNPDQKGKIRRIDCLRQADKVWRLDLVMIILFRGLPLESTDGERLCKTHSCGQNAGLCVQPYHISVTIKELDLYLANYVKEKDQNNNNDEEDDTLREETCKALGSTRCFKTSGVFGVHEIYRIAKTPIISGDVLMNVNHTIDGPPYYYAGHHHDNRATVRSPLVIRQPSGHQPKRLKSSGSSMSMEEVNGVESGGENDTDAFYGRPPSTHHSWQGSPLQSPSIKANRTHSEITNGGHGSVTSPGSGNSEMLSTHTSGPSSSAVTAFPRLQGAHSAAWHPVLQQTNPFSYAPTQSFYHPNHDLKDFAQFACLSAEAAKHPPSQILSYHPHTMQHVAIGSSGFTSAPSRLGVSQHSSPHDSASERWSQMDDNSSSVEYHPNMQNVVPGINREESLVAEERLFPPIPPMAEASRNNSAATQPAIQATAMSAKE</sequence>
<feature type="compositionally biased region" description="Polar residues" evidence="8">
    <location>
        <begin position="884"/>
        <end position="904"/>
    </location>
</feature>
<dbReference type="Pfam" id="PF03165">
    <property type="entry name" value="MH1"/>
    <property type="match status" value="1"/>
</dbReference>
<dbReference type="InterPro" id="IPR020604">
    <property type="entry name" value="CTF/NFI_DNA-bd-dom"/>
</dbReference>
<evidence type="ECO:0000256" key="1">
    <source>
        <dbReference type="ARBA" id="ARBA00004123"/>
    </source>
</evidence>
<feature type="compositionally biased region" description="Polar residues" evidence="8">
    <location>
        <begin position="38"/>
        <end position="51"/>
    </location>
</feature>
<dbReference type="Pfam" id="PF10524">
    <property type="entry name" value="NfI_DNAbd_pre-N"/>
    <property type="match status" value="1"/>
</dbReference>
<dbReference type="InterPro" id="IPR019548">
    <property type="entry name" value="CTF/NFI_DNA-bd_N"/>
</dbReference>
<evidence type="ECO:0000313" key="11">
    <source>
        <dbReference type="Proteomes" id="UP001642483"/>
    </source>
</evidence>
<comment type="caution">
    <text evidence="10">The sequence shown here is derived from an EMBL/GenBank/DDBJ whole genome shotgun (WGS) entry which is preliminary data.</text>
</comment>
<dbReference type="Proteomes" id="UP001642483">
    <property type="component" value="Unassembled WGS sequence"/>
</dbReference>
<evidence type="ECO:0000256" key="4">
    <source>
        <dbReference type="ARBA" id="ARBA00023125"/>
    </source>
</evidence>
<keyword evidence="5" id="KW-0010">Activator</keyword>
<evidence type="ECO:0000259" key="9">
    <source>
        <dbReference type="PROSITE" id="PS51080"/>
    </source>
</evidence>
<organism evidence="10 11">
    <name type="scientific">Clavelina lepadiformis</name>
    <name type="common">Light-bulb sea squirt</name>
    <name type="synonym">Ascidia lepadiformis</name>
    <dbReference type="NCBI Taxonomy" id="159417"/>
    <lineage>
        <taxon>Eukaryota</taxon>
        <taxon>Metazoa</taxon>
        <taxon>Chordata</taxon>
        <taxon>Tunicata</taxon>
        <taxon>Ascidiacea</taxon>
        <taxon>Aplousobranchia</taxon>
        <taxon>Clavelinidae</taxon>
        <taxon>Clavelina</taxon>
    </lineage>
</organism>
<name>A0ABP0GB89_CLALP</name>
<reference evidence="10 11" key="1">
    <citation type="submission" date="2024-02" db="EMBL/GenBank/DDBJ databases">
        <authorList>
            <person name="Daric V."/>
            <person name="Darras S."/>
        </authorList>
    </citation>
    <scope>NUCLEOTIDE SEQUENCE [LARGE SCALE GENOMIC DNA]</scope>
</reference>
<evidence type="ECO:0000256" key="6">
    <source>
        <dbReference type="ARBA" id="ARBA00023163"/>
    </source>
</evidence>
<evidence type="ECO:0000313" key="10">
    <source>
        <dbReference type="EMBL" id="CAK8688738.1"/>
    </source>
</evidence>
<feature type="region of interest" description="Disordered" evidence="8">
    <location>
        <begin position="880"/>
        <end position="904"/>
    </location>
</feature>
<dbReference type="PROSITE" id="PS51080">
    <property type="entry name" value="CTF_NFI_2"/>
    <property type="match status" value="1"/>
</dbReference>
<keyword evidence="6" id="KW-0804">Transcription</keyword>
<feature type="region of interest" description="Disordered" evidence="8">
    <location>
        <begin position="816"/>
        <end position="846"/>
    </location>
</feature>
<evidence type="ECO:0000256" key="8">
    <source>
        <dbReference type="SAM" id="MobiDB-lite"/>
    </source>
</evidence>
<gene>
    <name evidence="10" type="ORF">CVLEPA_LOCUS20722</name>
</gene>
<dbReference type="EMBL" id="CAWYQH010000108">
    <property type="protein sequence ID" value="CAK8688738.1"/>
    <property type="molecule type" value="Genomic_DNA"/>
</dbReference>
<dbReference type="InterPro" id="IPR000647">
    <property type="entry name" value="CTF/NFI"/>
</dbReference>
<comment type="subcellular location">
    <subcellularLocation>
        <location evidence="1">Nucleus</location>
    </subcellularLocation>
</comment>
<evidence type="ECO:0000256" key="7">
    <source>
        <dbReference type="ARBA" id="ARBA00023242"/>
    </source>
</evidence>
<feature type="compositionally biased region" description="Polar residues" evidence="8">
    <location>
        <begin position="713"/>
        <end position="735"/>
    </location>
</feature>
<feature type="compositionally biased region" description="Polar residues" evidence="8">
    <location>
        <begin position="816"/>
        <end position="828"/>
    </location>
</feature>
<dbReference type="SMART" id="SM00523">
    <property type="entry name" value="DWA"/>
    <property type="match status" value="1"/>
</dbReference>
<evidence type="ECO:0000256" key="2">
    <source>
        <dbReference type="ARBA" id="ARBA00022705"/>
    </source>
</evidence>
<accession>A0ABP0GB89</accession>
<protein>
    <recommendedName>
        <fullName evidence="9">CTF/NF-I domain-containing protein</fullName>
    </recommendedName>
</protein>
<feature type="region of interest" description="Disordered" evidence="8">
    <location>
        <begin position="637"/>
        <end position="735"/>
    </location>
</feature>
<feature type="compositionally biased region" description="Low complexity" evidence="8">
    <location>
        <begin position="660"/>
        <end position="670"/>
    </location>
</feature>
<keyword evidence="2" id="KW-0235">DNA replication</keyword>